<feature type="transmembrane region" description="Helical" evidence="5">
    <location>
        <begin position="239"/>
        <end position="260"/>
    </location>
</feature>
<feature type="transmembrane region" description="Helical" evidence="5">
    <location>
        <begin position="178"/>
        <end position="197"/>
    </location>
</feature>
<keyword evidence="2 3" id="KW-0067">ATP-binding</keyword>
<keyword evidence="5" id="KW-0472">Membrane</keyword>
<evidence type="ECO:0000256" key="5">
    <source>
        <dbReference type="SAM" id="Phobius"/>
    </source>
</evidence>
<name>A0A7S3GKV4_9EUKA</name>
<feature type="transmembrane region" description="Helical" evidence="5">
    <location>
        <begin position="147"/>
        <end position="166"/>
    </location>
</feature>
<dbReference type="GO" id="GO:0004674">
    <property type="term" value="F:protein serine/threonine kinase activity"/>
    <property type="evidence" value="ECO:0007669"/>
    <property type="project" value="TreeGrafter"/>
</dbReference>
<sequence length="797" mass="88772">MSLADFILREFENSSVLSCTFPAFNSTSNATETRNFVYAQPCACLVSFCAVNPSPPLEGTIYGVIQFGLELFASVYLFAVLGVRRVQRMKKRAEWKRKQTEMHTPAAKNPNAVRDNEEEEGGRDDTGKAGRSLTDVGEVKTFPVHEVYLYIAAGYTILRSLASLFIDQGALGGKIFNPVLFFLFQQCAVIAPVVYLLQRSWGGKALRVSALVAFGVSVFYFVLQFPSQWATGAFVKESIQFFIFFSHALLFGAIAVIPLIRKCLSPSKSSGLHRLLSRIAHPQRYALFRITLYMFVIHFILSVSQLFIIAGFDEFVCVTHAVVTFFMFSFIFFLRWALEAETSFIQKVSIFYMHSDSQAATDYIAFTSSPTDVFFPCLKKALARRRKKREEEKRETEKGEKGVTSKKARKGSTMMHELELPLSPDEEHGEGLNSVGGERKEGEMSPPLSVRHDEVVISAEEDANARRESLDVIKSKLLVDLTEFSLEYQIGRGATGEVYRGWLRGSEVAAKQMYSEVFDESQMKSVLHEAVVLSKLYHPNILRFLGVNFSPPHVVIFTEYCSSGDLQQFLMKYQGKIGEDKALKMLTELASGMCYLHSRRPALIHKDLKSANILLTLRGLKICDFDLAERVKSKSGPSFRETLSENLAGTGGRGNEKRERRLTLSGTGETVTKGTVRWTAPEVLESGGRAHSVKSDVYSFGVVAFEIVTATYSSYKLPFDQVEGGFDHKVEEAVIAGEKLVFPDAVPAALRVFIQQTTSSNPQDRPDFEAVRRALSSLTDLATEGNLDDIGSLDGSG</sequence>
<evidence type="ECO:0000256" key="3">
    <source>
        <dbReference type="PROSITE-ProRule" id="PRU10141"/>
    </source>
</evidence>
<dbReference type="SUPFAM" id="SSF56112">
    <property type="entry name" value="Protein kinase-like (PK-like)"/>
    <property type="match status" value="1"/>
</dbReference>
<dbReference type="InterPro" id="IPR011009">
    <property type="entry name" value="Kinase-like_dom_sf"/>
</dbReference>
<protein>
    <recommendedName>
        <fullName evidence="6">Protein kinase domain-containing protein</fullName>
    </recommendedName>
</protein>
<feature type="region of interest" description="Disordered" evidence="4">
    <location>
        <begin position="639"/>
        <end position="659"/>
    </location>
</feature>
<dbReference type="InterPro" id="IPR008271">
    <property type="entry name" value="Ser/Thr_kinase_AS"/>
</dbReference>
<dbReference type="PROSITE" id="PS00107">
    <property type="entry name" value="PROTEIN_KINASE_ATP"/>
    <property type="match status" value="1"/>
</dbReference>
<dbReference type="Gene3D" id="1.10.510.10">
    <property type="entry name" value="Transferase(Phosphotransferase) domain 1"/>
    <property type="match status" value="1"/>
</dbReference>
<feature type="transmembrane region" description="Helical" evidence="5">
    <location>
        <begin position="286"/>
        <end position="312"/>
    </location>
</feature>
<evidence type="ECO:0000256" key="4">
    <source>
        <dbReference type="SAM" id="MobiDB-lite"/>
    </source>
</evidence>
<dbReference type="EMBL" id="HBIB01048349">
    <property type="protein sequence ID" value="CAE0269452.1"/>
    <property type="molecule type" value="Transcribed_RNA"/>
</dbReference>
<gene>
    <name evidence="7" type="ORF">PBIL07802_LOCUS31805</name>
</gene>
<dbReference type="GO" id="GO:0005524">
    <property type="term" value="F:ATP binding"/>
    <property type="evidence" value="ECO:0007669"/>
    <property type="project" value="UniProtKB-UniRule"/>
</dbReference>
<dbReference type="InterPro" id="IPR000719">
    <property type="entry name" value="Prot_kinase_dom"/>
</dbReference>
<feature type="binding site" evidence="3">
    <location>
        <position position="511"/>
    </location>
    <ligand>
        <name>ATP</name>
        <dbReference type="ChEBI" id="CHEBI:30616"/>
    </ligand>
</feature>
<reference evidence="7" key="1">
    <citation type="submission" date="2021-01" db="EMBL/GenBank/DDBJ databases">
        <authorList>
            <person name="Corre E."/>
            <person name="Pelletier E."/>
            <person name="Niang G."/>
            <person name="Scheremetjew M."/>
            <person name="Finn R."/>
            <person name="Kale V."/>
            <person name="Holt S."/>
            <person name="Cochrane G."/>
            <person name="Meng A."/>
            <person name="Brown T."/>
            <person name="Cohen L."/>
        </authorList>
    </citation>
    <scope>NUCLEOTIDE SEQUENCE</scope>
    <source>
        <strain evidence="7">NIES-2562</strain>
    </source>
</reference>
<proteinExistence type="predicted"/>
<dbReference type="PROSITE" id="PS50011">
    <property type="entry name" value="PROTEIN_KINASE_DOM"/>
    <property type="match status" value="1"/>
</dbReference>
<dbReference type="PROSITE" id="PS00108">
    <property type="entry name" value="PROTEIN_KINASE_ST"/>
    <property type="match status" value="1"/>
</dbReference>
<keyword evidence="5" id="KW-1133">Transmembrane helix</keyword>
<feature type="region of interest" description="Disordered" evidence="4">
    <location>
        <begin position="94"/>
        <end position="131"/>
    </location>
</feature>
<dbReference type="InterPro" id="IPR017441">
    <property type="entry name" value="Protein_kinase_ATP_BS"/>
</dbReference>
<dbReference type="InterPro" id="IPR051681">
    <property type="entry name" value="Ser/Thr_Kinases-Pseudokinases"/>
</dbReference>
<feature type="region of interest" description="Disordered" evidence="4">
    <location>
        <begin position="386"/>
        <end position="447"/>
    </location>
</feature>
<organism evidence="7">
    <name type="scientific">Palpitomonas bilix</name>
    <dbReference type="NCBI Taxonomy" id="652834"/>
    <lineage>
        <taxon>Eukaryota</taxon>
        <taxon>Eukaryota incertae sedis</taxon>
    </lineage>
</organism>
<feature type="transmembrane region" description="Helical" evidence="5">
    <location>
        <begin position="209"/>
        <end position="227"/>
    </location>
</feature>
<keyword evidence="5" id="KW-0812">Transmembrane</keyword>
<evidence type="ECO:0000259" key="6">
    <source>
        <dbReference type="PROSITE" id="PS50011"/>
    </source>
</evidence>
<dbReference type="Gene3D" id="3.30.200.20">
    <property type="entry name" value="Phosphorylase Kinase, domain 1"/>
    <property type="match status" value="1"/>
</dbReference>
<feature type="compositionally biased region" description="Basic and acidic residues" evidence="4">
    <location>
        <begin position="389"/>
        <end position="403"/>
    </location>
</feature>
<keyword evidence="1 3" id="KW-0547">Nucleotide-binding</keyword>
<dbReference type="AlphaFoldDB" id="A0A7S3GKV4"/>
<dbReference type="SMART" id="SM00220">
    <property type="entry name" value="S_TKc"/>
    <property type="match status" value="1"/>
</dbReference>
<evidence type="ECO:0000256" key="2">
    <source>
        <dbReference type="ARBA" id="ARBA00022840"/>
    </source>
</evidence>
<feature type="transmembrane region" description="Helical" evidence="5">
    <location>
        <begin position="318"/>
        <end position="338"/>
    </location>
</feature>
<dbReference type="Pfam" id="PF00069">
    <property type="entry name" value="Pkinase"/>
    <property type="match status" value="1"/>
</dbReference>
<feature type="transmembrane region" description="Helical" evidence="5">
    <location>
        <begin position="61"/>
        <end position="83"/>
    </location>
</feature>
<dbReference type="PANTHER" id="PTHR44329">
    <property type="entry name" value="SERINE/THREONINE-PROTEIN KINASE TNNI3K-RELATED"/>
    <property type="match status" value="1"/>
</dbReference>
<accession>A0A7S3GKV4</accession>
<evidence type="ECO:0000256" key="1">
    <source>
        <dbReference type="ARBA" id="ARBA00022741"/>
    </source>
</evidence>
<feature type="domain" description="Protein kinase" evidence="6">
    <location>
        <begin position="484"/>
        <end position="778"/>
    </location>
</feature>
<evidence type="ECO:0000313" key="7">
    <source>
        <dbReference type="EMBL" id="CAE0269452.1"/>
    </source>
</evidence>
<dbReference type="PANTHER" id="PTHR44329:SF298">
    <property type="entry name" value="MIXED LINEAGE KINASE DOMAIN-LIKE PROTEIN"/>
    <property type="match status" value="1"/>
</dbReference>